<dbReference type="CDD" id="cd11313">
    <property type="entry name" value="AmyAc_arch_bac_AmyA"/>
    <property type="match status" value="1"/>
</dbReference>
<dbReference type="Gene3D" id="2.60.40.1180">
    <property type="entry name" value="Golgi alpha-mannosidase II"/>
    <property type="match status" value="1"/>
</dbReference>
<keyword evidence="3" id="KW-1185">Reference proteome</keyword>
<dbReference type="SUPFAM" id="SSF51445">
    <property type="entry name" value="(Trans)glycosidases"/>
    <property type="match status" value="1"/>
</dbReference>
<evidence type="ECO:0000313" key="2">
    <source>
        <dbReference type="EMBL" id="MCP9200950.1"/>
    </source>
</evidence>
<dbReference type="InterPro" id="IPR013780">
    <property type="entry name" value="Glyco_hydro_b"/>
</dbReference>
<dbReference type="Gene3D" id="3.20.20.80">
    <property type="entry name" value="Glycosidases"/>
    <property type="match status" value="1"/>
</dbReference>
<dbReference type="GO" id="GO:0016787">
    <property type="term" value="F:hydrolase activity"/>
    <property type="evidence" value="ECO:0007669"/>
    <property type="project" value="UniProtKB-KW"/>
</dbReference>
<dbReference type="EMBL" id="JANCNS010000003">
    <property type="protein sequence ID" value="MCP9200950.1"/>
    <property type="molecule type" value="Genomic_DNA"/>
</dbReference>
<dbReference type="GO" id="GO:0005975">
    <property type="term" value="P:carbohydrate metabolic process"/>
    <property type="evidence" value="ECO:0007669"/>
    <property type="project" value="InterPro"/>
</dbReference>
<dbReference type="PROSITE" id="PS51257">
    <property type="entry name" value="PROKAR_LIPOPROTEIN"/>
    <property type="match status" value="1"/>
</dbReference>
<feature type="domain" description="Glycosyl hydrolase family 13 catalytic" evidence="1">
    <location>
        <begin position="41"/>
        <end position="390"/>
    </location>
</feature>
<dbReference type="PANTHER" id="PTHR47786:SF2">
    <property type="entry name" value="GLYCOSYL HYDROLASE FAMILY 13 CATALYTIC DOMAIN-CONTAINING PROTEIN"/>
    <property type="match status" value="1"/>
</dbReference>
<dbReference type="SUPFAM" id="SSF51011">
    <property type="entry name" value="Glycosyl hydrolase domain"/>
    <property type="match status" value="1"/>
</dbReference>
<sequence length="482" mass="55507">MKRLFLMLLFVSLLISCKDEPKNEVQAEENESAKIDPVNNDMMESAVIYEANIRQYSPEGTFNAFTKDIPQLKELGVKIIWLMPVHPISMKNRKATGDLSIEDIEDPEERKKYLGSYYAISDYTKVHEDYGSMEDFDELVQTAHENGMYVILDWVANHTGWDHKWLEEHPEWYTQNEKGEPVDPLNPATGESWGWTDVADLNYESEGLRKAMTEDMLFWVREHDIDGFRADVAGEVPTDFWENALAELEKIKPVFMLAESEDKDLFENAFDMGYNWEGHHIMNGLAQGKASAKEWDDYMKKIDTTYQEDDFLMNFVTNHDENSWNGTIRERMGDASEAMVAMSYTIPGMPLIYSGMEYDMDKRLKFFEKDTIPKNKGKMYPILEKLGELKNSNPALHGGKDAASYSDITTSNEEKILAFSREKNGEKLVYIANMDAGDTSFSMELEGSFTNYMSGEKLEITKDQEMQLSGWDYMILLRDSAE</sequence>
<dbReference type="InterPro" id="IPR017853">
    <property type="entry name" value="GH"/>
</dbReference>
<dbReference type="SMART" id="SM00642">
    <property type="entry name" value="Aamy"/>
    <property type="match status" value="1"/>
</dbReference>
<dbReference type="InterPro" id="IPR006047">
    <property type="entry name" value="GH13_cat_dom"/>
</dbReference>
<evidence type="ECO:0000259" key="1">
    <source>
        <dbReference type="SMART" id="SM00642"/>
    </source>
</evidence>
<comment type="caution">
    <text evidence="2">The sequence shown here is derived from an EMBL/GenBank/DDBJ whole genome shotgun (WGS) entry which is preliminary data.</text>
</comment>
<accession>A0A9X2RCJ7</accession>
<dbReference type="Proteomes" id="UP001155280">
    <property type="component" value="Unassembled WGS sequence"/>
</dbReference>
<dbReference type="Pfam" id="PF00128">
    <property type="entry name" value="Alpha-amylase"/>
    <property type="match status" value="1"/>
</dbReference>
<keyword evidence="2" id="KW-0378">Hydrolase</keyword>
<reference evidence="2" key="1">
    <citation type="submission" date="2022-07" db="EMBL/GenBank/DDBJ databases">
        <title>Gramela sediminis sp. nov., isolated from deep-sea sediment of the Indian Ocean.</title>
        <authorList>
            <person name="Shi H."/>
        </authorList>
    </citation>
    <scope>NUCLEOTIDE SEQUENCE</scope>
    <source>
        <strain evidence="2">GC03-9</strain>
    </source>
</reference>
<dbReference type="AlphaFoldDB" id="A0A9X2RCJ7"/>
<proteinExistence type="predicted"/>
<gene>
    <name evidence="2" type="ORF">MKO06_13610</name>
</gene>
<organism evidence="2 3">
    <name type="scientific">Christiangramia oceanisediminis</name>
    <dbReference type="NCBI Taxonomy" id="2920386"/>
    <lineage>
        <taxon>Bacteria</taxon>
        <taxon>Pseudomonadati</taxon>
        <taxon>Bacteroidota</taxon>
        <taxon>Flavobacteriia</taxon>
        <taxon>Flavobacteriales</taxon>
        <taxon>Flavobacteriaceae</taxon>
        <taxon>Christiangramia</taxon>
    </lineage>
</organism>
<dbReference type="PANTHER" id="PTHR47786">
    <property type="entry name" value="ALPHA-1,4-GLUCAN:MALTOSE-1-PHOSPHATE MALTOSYLTRANSFERASE"/>
    <property type="match status" value="1"/>
</dbReference>
<dbReference type="RefSeq" id="WP_241552622.1">
    <property type="nucleotide sequence ID" value="NZ_JANCNS010000003.1"/>
</dbReference>
<protein>
    <submittedName>
        <fullName evidence="2">Alpha-amylase family glycosyl hydrolase</fullName>
    </submittedName>
</protein>
<name>A0A9X2RCJ7_9FLAO</name>
<evidence type="ECO:0000313" key="3">
    <source>
        <dbReference type="Proteomes" id="UP001155280"/>
    </source>
</evidence>